<dbReference type="GeneID" id="70222851"/>
<dbReference type="RefSeq" id="XP_046049608.1">
    <property type="nucleotide sequence ID" value="XM_046192897.1"/>
</dbReference>
<feature type="transmembrane region" description="Helical" evidence="1">
    <location>
        <begin position="210"/>
        <end position="230"/>
    </location>
</feature>
<gene>
    <name evidence="3" type="ORF">BKA55DRAFT_569172</name>
</gene>
<protein>
    <submittedName>
        <fullName evidence="3">Uncharacterized protein</fullName>
    </submittedName>
</protein>
<organism evidence="3 4">
    <name type="scientific">Fusarium redolens</name>
    <dbReference type="NCBI Taxonomy" id="48865"/>
    <lineage>
        <taxon>Eukaryota</taxon>
        <taxon>Fungi</taxon>
        <taxon>Dikarya</taxon>
        <taxon>Ascomycota</taxon>
        <taxon>Pezizomycotina</taxon>
        <taxon>Sordariomycetes</taxon>
        <taxon>Hypocreomycetidae</taxon>
        <taxon>Hypocreales</taxon>
        <taxon>Nectriaceae</taxon>
        <taxon>Fusarium</taxon>
        <taxon>Fusarium redolens species complex</taxon>
    </lineage>
</organism>
<dbReference type="AlphaFoldDB" id="A0A9P9KET4"/>
<feature type="signal peptide" evidence="2">
    <location>
        <begin position="1"/>
        <end position="30"/>
    </location>
</feature>
<comment type="caution">
    <text evidence="3">The sequence shown here is derived from an EMBL/GenBank/DDBJ whole genome shotgun (WGS) entry which is preliminary data.</text>
</comment>
<reference evidence="3" key="1">
    <citation type="journal article" date="2021" name="Nat. Commun.">
        <title>Genetic determinants of endophytism in the Arabidopsis root mycobiome.</title>
        <authorList>
            <person name="Mesny F."/>
            <person name="Miyauchi S."/>
            <person name="Thiergart T."/>
            <person name="Pickel B."/>
            <person name="Atanasova L."/>
            <person name="Karlsson M."/>
            <person name="Huettel B."/>
            <person name="Barry K.W."/>
            <person name="Haridas S."/>
            <person name="Chen C."/>
            <person name="Bauer D."/>
            <person name="Andreopoulos W."/>
            <person name="Pangilinan J."/>
            <person name="LaButti K."/>
            <person name="Riley R."/>
            <person name="Lipzen A."/>
            <person name="Clum A."/>
            <person name="Drula E."/>
            <person name="Henrissat B."/>
            <person name="Kohler A."/>
            <person name="Grigoriev I.V."/>
            <person name="Martin F.M."/>
            <person name="Hacquard S."/>
        </authorList>
    </citation>
    <scope>NUCLEOTIDE SEQUENCE</scope>
    <source>
        <strain evidence="3">MPI-CAGE-AT-0023</strain>
    </source>
</reference>
<dbReference type="EMBL" id="JAGMUX010000008">
    <property type="protein sequence ID" value="KAH7250289.1"/>
    <property type="molecule type" value="Genomic_DNA"/>
</dbReference>
<keyword evidence="1" id="KW-0472">Membrane</keyword>
<accession>A0A9P9KET4</accession>
<keyword evidence="2" id="KW-0732">Signal</keyword>
<evidence type="ECO:0000313" key="4">
    <source>
        <dbReference type="Proteomes" id="UP000720189"/>
    </source>
</evidence>
<feature type="chain" id="PRO_5040155858" evidence="2">
    <location>
        <begin position="31"/>
        <end position="364"/>
    </location>
</feature>
<feature type="transmembrane region" description="Helical" evidence="1">
    <location>
        <begin position="307"/>
        <end position="326"/>
    </location>
</feature>
<keyword evidence="4" id="KW-1185">Reference proteome</keyword>
<keyword evidence="1" id="KW-0812">Transmembrane</keyword>
<dbReference type="Proteomes" id="UP000720189">
    <property type="component" value="Unassembled WGS sequence"/>
</dbReference>
<name>A0A9P9KET4_FUSRE</name>
<evidence type="ECO:0000313" key="3">
    <source>
        <dbReference type="EMBL" id="KAH7250289.1"/>
    </source>
</evidence>
<feature type="transmembrane region" description="Helical" evidence="1">
    <location>
        <begin position="272"/>
        <end position="301"/>
    </location>
</feature>
<sequence>MAGTLAKPGSLNLILSIAAILCFHIQPTTALQRSNKQFQEFFPAWAPLLKDQLKYNCSSKIQEYLNISSPAPRPGYGVIDCILSTMPEFRKAELASAAVILGLAPSVLQLLSASYLDTAILAYRRPGLAVVLAMCSSGVRPLTATDYDDFISKMGSESSTTFGIPRFAGAQAIVSLVEYIIAAASVANNAYLTYQLCLQAVCTFAPAEDFLPAVWTAAALAIHLVGYITARLKITVETKSAWEDRGRLWSELTPTPWQSKLQVKANRRHTGWFLTLASALYVGDCLQALFGTLILSSLVFISVRDSAIIVIRLMGSALFARLILIYELAGLKTDGEGYTASESTIYLESLEQNERNLRGSRVFS</sequence>
<keyword evidence="1" id="KW-1133">Transmembrane helix</keyword>
<evidence type="ECO:0000256" key="1">
    <source>
        <dbReference type="SAM" id="Phobius"/>
    </source>
</evidence>
<proteinExistence type="predicted"/>
<dbReference type="OrthoDB" id="3009728at2759"/>
<evidence type="ECO:0000256" key="2">
    <source>
        <dbReference type="SAM" id="SignalP"/>
    </source>
</evidence>